<sequence>MRTRRSTALRGALAAAAAAGLVAALGSGSPAAADAGAESTATAAKTISMRSAPAPRFSGSTSVASGQMLRVRNLSDPRQHGPHTFTLVTADVLPRGRKAGEQCFTPGKICLVGATAHEFDPKTEELKRQLVEAGAVGWDRRFSRTSRKGDSWYSEKKNEQFEQVVSARPGTVLRFMCLIHPEMQGKIRVTG</sequence>
<dbReference type="PROSITE" id="PS51318">
    <property type="entry name" value="TAT"/>
    <property type="match status" value="1"/>
</dbReference>
<name>A0A6J4S3I6_9ACTN</name>
<keyword evidence="1" id="KW-0732">Signal</keyword>
<accession>A0A6J4S3I6</accession>
<feature type="signal peptide" evidence="1">
    <location>
        <begin position="1"/>
        <end position="32"/>
    </location>
</feature>
<evidence type="ECO:0000256" key="1">
    <source>
        <dbReference type="SAM" id="SignalP"/>
    </source>
</evidence>
<evidence type="ECO:0008006" key="3">
    <source>
        <dbReference type="Google" id="ProtNLM"/>
    </source>
</evidence>
<reference evidence="2" key="1">
    <citation type="submission" date="2020-02" db="EMBL/GenBank/DDBJ databases">
        <authorList>
            <person name="Meier V. D."/>
        </authorList>
    </citation>
    <scope>NUCLEOTIDE SEQUENCE</scope>
    <source>
        <strain evidence="2">AVDCRST_MAG67</strain>
    </source>
</reference>
<dbReference type="AlphaFoldDB" id="A0A6J4S3I6"/>
<dbReference type="EMBL" id="CADCVQ010000051">
    <property type="protein sequence ID" value="CAA9484111.1"/>
    <property type="molecule type" value="Genomic_DNA"/>
</dbReference>
<dbReference type="InterPro" id="IPR006311">
    <property type="entry name" value="TAT_signal"/>
</dbReference>
<protein>
    <recommendedName>
        <fullName evidence="3">Blue (type 1) copper domain-containing protein</fullName>
    </recommendedName>
</protein>
<proteinExistence type="predicted"/>
<feature type="chain" id="PRO_5039541653" description="Blue (type 1) copper domain-containing protein" evidence="1">
    <location>
        <begin position="33"/>
        <end position="191"/>
    </location>
</feature>
<gene>
    <name evidence="2" type="ORF">AVDCRST_MAG67-999</name>
</gene>
<evidence type="ECO:0000313" key="2">
    <source>
        <dbReference type="EMBL" id="CAA9484111.1"/>
    </source>
</evidence>
<organism evidence="2">
    <name type="scientific">uncultured Solirubrobacteraceae bacterium</name>
    <dbReference type="NCBI Taxonomy" id="1162706"/>
    <lineage>
        <taxon>Bacteria</taxon>
        <taxon>Bacillati</taxon>
        <taxon>Actinomycetota</taxon>
        <taxon>Thermoleophilia</taxon>
        <taxon>Solirubrobacterales</taxon>
        <taxon>Solirubrobacteraceae</taxon>
        <taxon>environmental samples</taxon>
    </lineage>
</organism>